<gene>
    <name evidence="1" type="ORF">S01H1_68082</name>
</gene>
<dbReference type="AlphaFoldDB" id="X0X2J2"/>
<dbReference type="EMBL" id="BARS01045135">
    <property type="protein sequence ID" value="GAG29637.1"/>
    <property type="molecule type" value="Genomic_DNA"/>
</dbReference>
<protein>
    <submittedName>
        <fullName evidence="1">Uncharacterized protein</fullName>
    </submittedName>
</protein>
<reference evidence="1" key="1">
    <citation type="journal article" date="2014" name="Front. Microbiol.">
        <title>High frequency of phylogenetically diverse reductive dehalogenase-homologous genes in deep subseafloor sedimentary metagenomes.</title>
        <authorList>
            <person name="Kawai M."/>
            <person name="Futagami T."/>
            <person name="Toyoda A."/>
            <person name="Takaki Y."/>
            <person name="Nishi S."/>
            <person name="Hori S."/>
            <person name="Arai W."/>
            <person name="Tsubouchi T."/>
            <person name="Morono Y."/>
            <person name="Uchiyama I."/>
            <person name="Ito T."/>
            <person name="Fujiyama A."/>
            <person name="Inagaki F."/>
            <person name="Takami H."/>
        </authorList>
    </citation>
    <scope>NUCLEOTIDE SEQUENCE</scope>
    <source>
        <strain evidence="1">Expedition CK06-06</strain>
    </source>
</reference>
<organism evidence="1">
    <name type="scientific">marine sediment metagenome</name>
    <dbReference type="NCBI Taxonomy" id="412755"/>
    <lineage>
        <taxon>unclassified sequences</taxon>
        <taxon>metagenomes</taxon>
        <taxon>ecological metagenomes</taxon>
    </lineage>
</organism>
<sequence>MMEPLLRANNDWQLITSFLTGVLGAQFGVTVLSNLPGTRVNPVVENVSADRYRLVIPIGHEADKLVVAVGTLDAKPPEILEKLLGLAVRYIREGRRFQEQRLDLDAYAQQVNQDFEELNWLRSLLQHLREHDQTSSAEDVAGKILLPLCTIIQAEEIILVLADQENTSPGQKVPSAGKVIVRVDPKEQIVDDQSCCQLVDRLREVAGVQSLVQNG</sequence>
<feature type="non-terminal residue" evidence="1">
    <location>
        <position position="215"/>
    </location>
</feature>
<evidence type="ECO:0000313" key="1">
    <source>
        <dbReference type="EMBL" id="GAG29637.1"/>
    </source>
</evidence>
<name>X0X2J2_9ZZZZ</name>
<accession>X0X2J2</accession>
<comment type="caution">
    <text evidence="1">The sequence shown here is derived from an EMBL/GenBank/DDBJ whole genome shotgun (WGS) entry which is preliminary data.</text>
</comment>
<proteinExistence type="predicted"/>